<dbReference type="PANTHER" id="PTHR11022:SF41">
    <property type="entry name" value="PEPTIDOGLYCAN-RECOGNITION PROTEIN LC-RELATED"/>
    <property type="match status" value="1"/>
</dbReference>
<feature type="compositionally biased region" description="Low complexity" evidence="2">
    <location>
        <begin position="102"/>
        <end position="115"/>
    </location>
</feature>
<accession>A0ABP9IKX5</accession>
<organism evidence="6 7">
    <name type="scientific">Streptomyces siamensis</name>
    <dbReference type="NCBI Taxonomy" id="1274986"/>
    <lineage>
        <taxon>Bacteria</taxon>
        <taxon>Bacillati</taxon>
        <taxon>Actinomycetota</taxon>
        <taxon>Actinomycetes</taxon>
        <taxon>Kitasatosporales</taxon>
        <taxon>Streptomycetaceae</taxon>
        <taxon>Streptomyces</taxon>
    </lineage>
</organism>
<feature type="domain" description="N-acetylmuramoyl-L-alanine amidase" evidence="4">
    <location>
        <begin position="134"/>
        <end position="297"/>
    </location>
</feature>
<dbReference type="CDD" id="cd06583">
    <property type="entry name" value="PGRP"/>
    <property type="match status" value="1"/>
</dbReference>
<evidence type="ECO:0000259" key="4">
    <source>
        <dbReference type="SMART" id="SM00644"/>
    </source>
</evidence>
<dbReference type="EMBL" id="BAABKB010000002">
    <property type="protein sequence ID" value="GAA5001189.1"/>
    <property type="molecule type" value="Genomic_DNA"/>
</dbReference>
<comment type="caution">
    <text evidence="6">The sequence shown here is derived from an EMBL/GenBank/DDBJ whole genome shotgun (WGS) entry which is preliminary data.</text>
</comment>
<feature type="region of interest" description="Disordered" evidence="2">
    <location>
        <begin position="99"/>
        <end position="124"/>
    </location>
</feature>
<dbReference type="InterPro" id="IPR036505">
    <property type="entry name" value="Amidase/PGRP_sf"/>
</dbReference>
<keyword evidence="3" id="KW-0812">Transmembrane</keyword>
<sequence length="317" mass="33882">MRVFRKTRGARARGAGRPRPAVLRRLRAGGLGAPWTRWSRGGPRRPRRGRFLPWSARAPHAPGFPDRLPRTVRVLLGCVPGLAAVLALVMCAATVDRTQTEPARPSAARPAAAHPGPRPPIVPRSKWLDAASTHAQPAPRYDDRVVAVFVHHTDSPNGYDCADAPRIIRDLYAGQTGAKDWDDIGYNFLVDRCGTIYEGRAGGIDRPVTGAHTQGFNHRTAGVAAIGTFTSGTPVPRAMTDAIARLVAWKLGISDTDPRATVRLRSSNSLSRFAAGTSAALPTVAGHNAAFMTTCPGAALTGRLPAIRDEAARLQGR</sequence>
<keyword evidence="3" id="KW-1133">Transmembrane helix</keyword>
<reference evidence="7" key="1">
    <citation type="journal article" date="2019" name="Int. J. Syst. Evol. Microbiol.">
        <title>The Global Catalogue of Microorganisms (GCM) 10K type strain sequencing project: providing services to taxonomists for standard genome sequencing and annotation.</title>
        <authorList>
            <consortium name="The Broad Institute Genomics Platform"/>
            <consortium name="The Broad Institute Genome Sequencing Center for Infectious Disease"/>
            <person name="Wu L."/>
            <person name="Ma J."/>
        </authorList>
    </citation>
    <scope>NUCLEOTIDE SEQUENCE [LARGE SCALE GENOMIC DNA]</scope>
    <source>
        <strain evidence="7">JCM 18409</strain>
    </source>
</reference>
<dbReference type="Pfam" id="PF01510">
    <property type="entry name" value="Amidase_2"/>
    <property type="match status" value="1"/>
</dbReference>
<feature type="region of interest" description="Disordered" evidence="2">
    <location>
        <begin position="34"/>
        <end position="56"/>
    </location>
</feature>
<dbReference type="InterPro" id="IPR002502">
    <property type="entry name" value="Amidase_domain"/>
</dbReference>
<feature type="domain" description="Peptidoglycan recognition protein family" evidence="5">
    <location>
        <begin position="119"/>
        <end position="269"/>
    </location>
</feature>
<protein>
    <submittedName>
        <fullName evidence="6">Peptidoglycan recognition protein</fullName>
    </submittedName>
</protein>
<keyword evidence="3" id="KW-0472">Membrane</keyword>
<dbReference type="PANTHER" id="PTHR11022">
    <property type="entry name" value="PEPTIDOGLYCAN RECOGNITION PROTEIN"/>
    <property type="match status" value="1"/>
</dbReference>
<dbReference type="Gene3D" id="3.40.80.10">
    <property type="entry name" value="Peptidoglycan recognition protein-like"/>
    <property type="match status" value="1"/>
</dbReference>
<dbReference type="SUPFAM" id="SSF55846">
    <property type="entry name" value="N-acetylmuramoyl-L-alanine amidase-like"/>
    <property type="match status" value="1"/>
</dbReference>
<dbReference type="InterPro" id="IPR006619">
    <property type="entry name" value="PGRP_domain_met/bac"/>
</dbReference>
<feature type="transmembrane region" description="Helical" evidence="3">
    <location>
        <begin position="74"/>
        <end position="95"/>
    </location>
</feature>
<gene>
    <name evidence="6" type="ORF">GCM10023335_15770</name>
</gene>
<dbReference type="Proteomes" id="UP001501759">
    <property type="component" value="Unassembled WGS sequence"/>
</dbReference>
<evidence type="ECO:0000256" key="2">
    <source>
        <dbReference type="SAM" id="MobiDB-lite"/>
    </source>
</evidence>
<proteinExistence type="inferred from homology"/>
<evidence type="ECO:0000256" key="1">
    <source>
        <dbReference type="ARBA" id="ARBA00007553"/>
    </source>
</evidence>
<dbReference type="SMART" id="SM00701">
    <property type="entry name" value="PGRP"/>
    <property type="match status" value="1"/>
</dbReference>
<dbReference type="SMART" id="SM00644">
    <property type="entry name" value="Ami_2"/>
    <property type="match status" value="1"/>
</dbReference>
<evidence type="ECO:0000259" key="5">
    <source>
        <dbReference type="SMART" id="SM00701"/>
    </source>
</evidence>
<evidence type="ECO:0000313" key="7">
    <source>
        <dbReference type="Proteomes" id="UP001501759"/>
    </source>
</evidence>
<evidence type="ECO:0000256" key="3">
    <source>
        <dbReference type="SAM" id="Phobius"/>
    </source>
</evidence>
<comment type="similarity">
    <text evidence="1">Belongs to the N-acetylmuramoyl-L-alanine amidase 2 family.</text>
</comment>
<dbReference type="InterPro" id="IPR015510">
    <property type="entry name" value="PGRP"/>
</dbReference>
<evidence type="ECO:0000313" key="6">
    <source>
        <dbReference type="EMBL" id="GAA5001189.1"/>
    </source>
</evidence>
<keyword evidence="7" id="KW-1185">Reference proteome</keyword>
<name>A0ABP9IKX5_9ACTN</name>